<sequence length="71" mass="7828">MNERLETVEEFLSRGGRVERSEKVLGAKSLNLFSKYSANYRGGSGKTRMGKNGSGKARMSEAFTSIKHLSV</sequence>
<dbReference type="EMBL" id="UINC01116202">
    <property type="protein sequence ID" value="SVC87772.1"/>
    <property type="molecule type" value="Genomic_DNA"/>
</dbReference>
<organism evidence="1">
    <name type="scientific">marine metagenome</name>
    <dbReference type="NCBI Taxonomy" id="408172"/>
    <lineage>
        <taxon>unclassified sequences</taxon>
        <taxon>metagenomes</taxon>
        <taxon>ecological metagenomes</taxon>
    </lineage>
</organism>
<evidence type="ECO:0000313" key="1">
    <source>
        <dbReference type="EMBL" id="SVC87772.1"/>
    </source>
</evidence>
<protein>
    <submittedName>
        <fullName evidence="1">Uncharacterized protein</fullName>
    </submittedName>
</protein>
<proteinExistence type="predicted"/>
<reference evidence="1" key="1">
    <citation type="submission" date="2018-05" db="EMBL/GenBank/DDBJ databases">
        <authorList>
            <person name="Lanie J.A."/>
            <person name="Ng W.-L."/>
            <person name="Kazmierczak K.M."/>
            <person name="Andrzejewski T.M."/>
            <person name="Davidsen T.M."/>
            <person name="Wayne K.J."/>
            <person name="Tettelin H."/>
            <person name="Glass J.I."/>
            <person name="Rusch D."/>
            <person name="Podicherti R."/>
            <person name="Tsui H.-C.T."/>
            <person name="Winkler M.E."/>
        </authorList>
    </citation>
    <scope>NUCLEOTIDE SEQUENCE</scope>
</reference>
<gene>
    <name evidence="1" type="ORF">METZ01_LOCUS340626</name>
</gene>
<dbReference type="AlphaFoldDB" id="A0A382QSG1"/>
<name>A0A382QSG1_9ZZZZ</name>
<accession>A0A382QSG1</accession>